<organism evidence="2 3">
    <name type="scientific">Drosophila erecta</name>
    <name type="common">Fruit fly</name>
    <dbReference type="NCBI Taxonomy" id="7220"/>
    <lineage>
        <taxon>Eukaryota</taxon>
        <taxon>Metazoa</taxon>
        <taxon>Ecdysozoa</taxon>
        <taxon>Arthropoda</taxon>
        <taxon>Hexapoda</taxon>
        <taxon>Insecta</taxon>
        <taxon>Pterygota</taxon>
        <taxon>Neoptera</taxon>
        <taxon>Endopterygota</taxon>
        <taxon>Diptera</taxon>
        <taxon>Brachycera</taxon>
        <taxon>Muscomorpha</taxon>
        <taxon>Ephydroidea</taxon>
        <taxon>Drosophilidae</taxon>
        <taxon>Drosophila</taxon>
        <taxon>Sophophora</taxon>
    </lineage>
</organism>
<keyword evidence="3" id="KW-1185">Reference proteome</keyword>
<dbReference type="AlphaFoldDB" id="B3P8R8"/>
<sequence length="224" mass="24686">MLCPLIGFGFLHAPVPPPSTLEKKKVCRNLFNTAPGDAEVDQLLAQEQQKKRFYVKERFGFDIQHEARRSADADANVNADAVRGTDTDAQALRGMRYPTTRTIPSSDADECNPKAVSEAPRGIALTPAEISTSARLILRKGPESNSSADLANSTRHVHKPYAMQPQGLKGMYNVRKVVKGISKSNVKNSYNNYNSNKNNINNNNNNNTINNIDNGTSELTDKKQ</sequence>
<feature type="compositionally biased region" description="Low complexity" evidence="1">
    <location>
        <begin position="195"/>
        <end position="214"/>
    </location>
</feature>
<accession>B3P8R8</accession>
<protein>
    <submittedName>
        <fullName evidence="2">GG12555</fullName>
    </submittedName>
</protein>
<dbReference type="KEGG" id="der:6554379"/>
<reference evidence="2 3" key="2">
    <citation type="journal article" date="2008" name="Bioinformatics">
        <title>Assembly reconciliation.</title>
        <authorList>
            <person name="Zimin A.V."/>
            <person name="Smith D.R."/>
            <person name="Sutton G."/>
            <person name="Yorke J.A."/>
        </authorList>
    </citation>
    <scope>NUCLEOTIDE SEQUENCE [LARGE SCALE GENOMIC DNA]</scope>
    <source>
        <strain evidence="2 3">TSC#14021-0224.01</strain>
    </source>
</reference>
<dbReference type="GO" id="GO:0007157">
    <property type="term" value="P:heterophilic cell-cell adhesion via plasma membrane cell adhesion molecules"/>
    <property type="evidence" value="ECO:0007669"/>
    <property type="project" value="EnsemblMetazoa"/>
</dbReference>
<reference evidence="2 3" key="1">
    <citation type="journal article" date="2007" name="Nature">
        <title>Evolution of genes and genomes on the Drosophila phylogeny.</title>
        <authorList>
            <consortium name="Drosophila 12 Genomes Consortium"/>
            <person name="Clark A.G."/>
            <person name="Eisen M.B."/>
            <person name="Smith D.R."/>
            <person name="Bergman C.M."/>
            <person name="Oliver B."/>
            <person name="Markow T.A."/>
            <person name="Kaufman T.C."/>
            <person name="Kellis M."/>
            <person name="Gelbart W."/>
            <person name="Iyer V.N."/>
            <person name="Pollard D.A."/>
            <person name="Sackton T.B."/>
            <person name="Larracuente A.M."/>
            <person name="Singh N.D."/>
            <person name="Abad J.P."/>
            <person name="Abt D.N."/>
            <person name="Adryan B."/>
            <person name="Aguade M."/>
            <person name="Akashi H."/>
            <person name="Anderson W.W."/>
            <person name="Aquadro C.F."/>
            <person name="Ardell D.H."/>
            <person name="Arguello R."/>
            <person name="Artieri C.G."/>
            <person name="Barbash D.A."/>
            <person name="Barker D."/>
            <person name="Barsanti P."/>
            <person name="Batterham P."/>
            <person name="Batzoglou S."/>
            <person name="Begun D."/>
            <person name="Bhutkar A."/>
            <person name="Blanco E."/>
            <person name="Bosak S.A."/>
            <person name="Bradley R.K."/>
            <person name="Brand A.D."/>
            <person name="Brent M.R."/>
            <person name="Brooks A.N."/>
            <person name="Brown R.H."/>
            <person name="Butlin R.K."/>
            <person name="Caggese C."/>
            <person name="Calvi B.R."/>
            <person name="Bernardo de Carvalho A."/>
            <person name="Caspi A."/>
            <person name="Castrezana S."/>
            <person name="Celniker S.E."/>
            <person name="Chang J.L."/>
            <person name="Chapple C."/>
            <person name="Chatterji S."/>
            <person name="Chinwalla A."/>
            <person name="Civetta A."/>
            <person name="Clifton S.W."/>
            <person name="Comeron J.M."/>
            <person name="Costello J.C."/>
            <person name="Coyne J.A."/>
            <person name="Daub J."/>
            <person name="David R.G."/>
            <person name="Delcher A.L."/>
            <person name="Delehaunty K."/>
            <person name="Do C.B."/>
            <person name="Ebling H."/>
            <person name="Edwards K."/>
            <person name="Eickbush T."/>
            <person name="Evans J.D."/>
            <person name="Filipski A."/>
            <person name="Findeiss S."/>
            <person name="Freyhult E."/>
            <person name="Fulton L."/>
            <person name="Fulton R."/>
            <person name="Garcia A.C."/>
            <person name="Gardiner A."/>
            <person name="Garfield D.A."/>
            <person name="Garvin B.E."/>
            <person name="Gibson G."/>
            <person name="Gilbert D."/>
            <person name="Gnerre S."/>
            <person name="Godfrey J."/>
            <person name="Good R."/>
            <person name="Gotea V."/>
            <person name="Gravely B."/>
            <person name="Greenberg A.J."/>
            <person name="Griffiths-Jones S."/>
            <person name="Gross S."/>
            <person name="Guigo R."/>
            <person name="Gustafson E.A."/>
            <person name="Haerty W."/>
            <person name="Hahn M.W."/>
            <person name="Halligan D.L."/>
            <person name="Halpern A.L."/>
            <person name="Halter G.M."/>
            <person name="Han M.V."/>
            <person name="Heger A."/>
            <person name="Hillier L."/>
            <person name="Hinrichs A.S."/>
            <person name="Holmes I."/>
            <person name="Hoskins R.A."/>
            <person name="Hubisz M.J."/>
            <person name="Hultmark D."/>
            <person name="Huntley M.A."/>
            <person name="Jaffe D.B."/>
            <person name="Jagadeeshan S."/>
            <person name="Jeck W.R."/>
            <person name="Johnson J."/>
            <person name="Jones C.D."/>
            <person name="Jordan W.C."/>
            <person name="Karpen G.H."/>
            <person name="Kataoka E."/>
            <person name="Keightley P.D."/>
            <person name="Kheradpour P."/>
            <person name="Kirkness E.F."/>
            <person name="Koerich L.B."/>
            <person name="Kristiansen K."/>
            <person name="Kudrna D."/>
            <person name="Kulathinal R.J."/>
            <person name="Kumar S."/>
            <person name="Kwok R."/>
            <person name="Lander E."/>
            <person name="Langley C.H."/>
            <person name="Lapoint R."/>
            <person name="Lazzaro B.P."/>
            <person name="Lee S.J."/>
            <person name="Levesque L."/>
            <person name="Li R."/>
            <person name="Lin C.F."/>
            <person name="Lin M.F."/>
            <person name="Lindblad-Toh K."/>
            <person name="Llopart A."/>
            <person name="Long M."/>
            <person name="Low L."/>
            <person name="Lozovsky E."/>
            <person name="Lu J."/>
            <person name="Luo M."/>
            <person name="Machado C.A."/>
            <person name="Makalowski W."/>
            <person name="Marzo M."/>
            <person name="Matsuda M."/>
            <person name="Matzkin L."/>
            <person name="McAllister B."/>
            <person name="McBride C.S."/>
            <person name="McKernan B."/>
            <person name="McKernan K."/>
            <person name="Mendez-Lago M."/>
            <person name="Minx P."/>
            <person name="Mollenhauer M.U."/>
            <person name="Montooth K."/>
            <person name="Mount S.M."/>
            <person name="Mu X."/>
            <person name="Myers E."/>
            <person name="Negre B."/>
            <person name="Newfeld S."/>
            <person name="Nielsen R."/>
            <person name="Noor M.A."/>
            <person name="O'Grady P."/>
            <person name="Pachter L."/>
            <person name="Papaceit M."/>
            <person name="Parisi M.J."/>
            <person name="Parisi M."/>
            <person name="Parts L."/>
            <person name="Pedersen J.S."/>
            <person name="Pesole G."/>
            <person name="Phillippy A.M."/>
            <person name="Ponting C.P."/>
            <person name="Pop M."/>
            <person name="Porcelli D."/>
            <person name="Powell J.R."/>
            <person name="Prohaska S."/>
            <person name="Pruitt K."/>
            <person name="Puig M."/>
            <person name="Quesneville H."/>
            <person name="Ram K.R."/>
            <person name="Rand D."/>
            <person name="Rasmussen M.D."/>
            <person name="Reed L.K."/>
            <person name="Reenan R."/>
            <person name="Reily A."/>
            <person name="Remington K.A."/>
            <person name="Rieger T.T."/>
            <person name="Ritchie M.G."/>
            <person name="Robin C."/>
            <person name="Rogers Y.H."/>
            <person name="Rohde C."/>
            <person name="Rozas J."/>
            <person name="Rubenfield M.J."/>
            <person name="Ruiz A."/>
            <person name="Russo S."/>
            <person name="Salzberg S.L."/>
            <person name="Sanchez-Gracia A."/>
            <person name="Saranga D.J."/>
            <person name="Sato H."/>
            <person name="Schaeffer S.W."/>
            <person name="Schatz M.C."/>
            <person name="Schlenke T."/>
            <person name="Schwartz R."/>
            <person name="Segarra C."/>
            <person name="Singh R.S."/>
            <person name="Sirot L."/>
            <person name="Sirota M."/>
            <person name="Sisneros N.B."/>
            <person name="Smith C.D."/>
            <person name="Smith T.F."/>
            <person name="Spieth J."/>
            <person name="Stage D.E."/>
            <person name="Stark A."/>
            <person name="Stephan W."/>
            <person name="Strausberg R.L."/>
            <person name="Strempel S."/>
            <person name="Sturgill D."/>
            <person name="Sutton G."/>
            <person name="Sutton G.G."/>
            <person name="Tao W."/>
            <person name="Teichmann S."/>
            <person name="Tobari Y.N."/>
            <person name="Tomimura Y."/>
            <person name="Tsolas J.M."/>
            <person name="Valente V.L."/>
            <person name="Venter E."/>
            <person name="Venter J.C."/>
            <person name="Vicario S."/>
            <person name="Vieira F.G."/>
            <person name="Vilella A.J."/>
            <person name="Villasante A."/>
            <person name="Walenz B."/>
            <person name="Wang J."/>
            <person name="Wasserman M."/>
            <person name="Watts T."/>
            <person name="Wilson D."/>
            <person name="Wilson R.K."/>
            <person name="Wing R.A."/>
            <person name="Wolfner M.F."/>
            <person name="Wong A."/>
            <person name="Wong G.K."/>
            <person name="Wu C.I."/>
            <person name="Wu G."/>
            <person name="Yamamoto D."/>
            <person name="Yang H.P."/>
            <person name="Yang S.P."/>
            <person name="Yorke J.A."/>
            <person name="Yoshida K."/>
            <person name="Zdobnov E."/>
            <person name="Zhang P."/>
            <person name="Zhang Y."/>
            <person name="Zimin A.V."/>
            <person name="Baldwin J."/>
            <person name="Abdouelleil A."/>
            <person name="Abdulkadir J."/>
            <person name="Abebe A."/>
            <person name="Abera B."/>
            <person name="Abreu J."/>
            <person name="Acer S.C."/>
            <person name="Aftuck L."/>
            <person name="Alexander A."/>
            <person name="An P."/>
            <person name="Anderson E."/>
            <person name="Anderson S."/>
            <person name="Arachi H."/>
            <person name="Azer M."/>
            <person name="Bachantsang P."/>
            <person name="Barry A."/>
            <person name="Bayul T."/>
            <person name="Berlin A."/>
            <person name="Bessette D."/>
            <person name="Bloom T."/>
            <person name="Blye J."/>
            <person name="Boguslavskiy L."/>
            <person name="Bonnet C."/>
            <person name="Boukhgalter B."/>
            <person name="Bourzgui I."/>
            <person name="Brown A."/>
            <person name="Cahill P."/>
            <person name="Channer S."/>
            <person name="Cheshatsang Y."/>
            <person name="Chuda L."/>
            <person name="Citroen M."/>
            <person name="Collymore A."/>
            <person name="Cooke P."/>
            <person name="Costello M."/>
            <person name="D'Aco K."/>
            <person name="Daza R."/>
            <person name="De Haan G."/>
            <person name="DeGray S."/>
            <person name="DeMaso C."/>
            <person name="Dhargay N."/>
            <person name="Dooley K."/>
            <person name="Dooley E."/>
            <person name="Doricent M."/>
            <person name="Dorje P."/>
            <person name="Dorjee K."/>
            <person name="Dupes A."/>
            <person name="Elong R."/>
            <person name="Falk J."/>
            <person name="Farina A."/>
            <person name="Faro S."/>
            <person name="Ferguson D."/>
            <person name="Fisher S."/>
            <person name="Foley C.D."/>
            <person name="Franke A."/>
            <person name="Friedrich D."/>
            <person name="Gadbois L."/>
            <person name="Gearin G."/>
            <person name="Gearin C.R."/>
            <person name="Giannoukos G."/>
            <person name="Goode T."/>
            <person name="Graham J."/>
            <person name="Grandbois E."/>
            <person name="Grewal S."/>
            <person name="Gyaltsen K."/>
            <person name="Hafez N."/>
            <person name="Hagos B."/>
            <person name="Hall J."/>
            <person name="Henson C."/>
            <person name="Hollinger A."/>
            <person name="Honan T."/>
            <person name="Huard M.D."/>
            <person name="Hughes L."/>
            <person name="Hurhula B."/>
            <person name="Husby M.E."/>
            <person name="Kamat A."/>
            <person name="Kanga B."/>
            <person name="Kashin S."/>
            <person name="Khazanovich D."/>
            <person name="Kisner P."/>
            <person name="Lance K."/>
            <person name="Lara M."/>
            <person name="Lee W."/>
            <person name="Lennon N."/>
            <person name="Letendre F."/>
            <person name="LeVine R."/>
            <person name="Lipovsky A."/>
            <person name="Liu X."/>
            <person name="Liu J."/>
            <person name="Liu S."/>
            <person name="Lokyitsang T."/>
            <person name="Lokyitsang Y."/>
            <person name="Lubonja R."/>
            <person name="Lui A."/>
            <person name="MacDonald P."/>
            <person name="Magnisalis V."/>
            <person name="Maru K."/>
            <person name="Matthews C."/>
            <person name="McCusker W."/>
            <person name="McDonough S."/>
            <person name="Mehta T."/>
            <person name="Meldrim J."/>
            <person name="Meneus L."/>
            <person name="Mihai O."/>
            <person name="Mihalev A."/>
            <person name="Mihova T."/>
            <person name="Mittelman R."/>
            <person name="Mlenga V."/>
            <person name="Montmayeur A."/>
            <person name="Mulrain L."/>
            <person name="Navidi A."/>
            <person name="Naylor J."/>
            <person name="Negash T."/>
            <person name="Nguyen T."/>
            <person name="Nguyen N."/>
            <person name="Nicol R."/>
            <person name="Norbu C."/>
            <person name="Norbu N."/>
            <person name="Novod N."/>
            <person name="O'Neill B."/>
            <person name="Osman S."/>
            <person name="Markiewicz E."/>
            <person name="Oyono O.L."/>
            <person name="Patti C."/>
            <person name="Phunkhang P."/>
            <person name="Pierre F."/>
            <person name="Priest M."/>
            <person name="Raghuraman S."/>
            <person name="Rege F."/>
            <person name="Reyes R."/>
            <person name="Rise C."/>
            <person name="Rogov P."/>
            <person name="Ross K."/>
            <person name="Ryan E."/>
            <person name="Settipalli S."/>
            <person name="Shea T."/>
            <person name="Sherpa N."/>
            <person name="Shi L."/>
            <person name="Shih D."/>
            <person name="Sparrow T."/>
            <person name="Spaulding J."/>
            <person name="Stalker J."/>
            <person name="Stange-Thomann N."/>
            <person name="Stavropoulos S."/>
            <person name="Stone C."/>
            <person name="Strader C."/>
            <person name="Tesfaye S."/>
            <person name="Thomson T."/>
            <person name="Thoulutsang Y."/>
            <person name="Thoulutsang D."/>
            <person name="Topham K."/>
            <person name="Topping I."/>
            <person name="Tsamla T."/>
            <person name="Vassiliev H."/>
            <person name="Vo A."/>
            <person name="Wangchuk T."/>
            <person name="Wangdi T."/>
            <person name="Weiand M."/>
            <person name="Wilkinson J."/>
            <person name="Wilson A."/>
            <person name="Yadav S."/>
            <person name="Young G."/>
            <person name="Yu Q."/>
            <person name="Zembek L."/>
            <person name="Zhong D."/>
            <person name="Zimmer A."/>
            <person name="Zwirko Z."/>
            <person name="Jaffe D.B."/>
            <person name="Alvarez P."/>
            <person name="Brockman W."/>
            <person name="Butler J."/>
            <person name="Chin C."/>
            <person name="Gnerre S."/>
            <person name="Grabherr M."/>
            <person name="Kleber M."/>
            <person name="Mauceli E."/>
            <person name="MacCallum I."/>
        </authorList>
    </citation>
    <scope>NUCLEOTIDE SEQUENCE [LARGE SCALE GENOMIC DNA]</scope>
    <source>
        <strain evidence="2 3">TSC#14021-0224.01</strain>
    </source>
</reference>
<dbReference type="HOGENOM" id="CLU_1251842_0_0_1"/>
<dbReference type="PhylomeDB" id="B3P8R8"/>
<dbReference type="GO" id="GO:0030246">
    <property type="term" value="F:carbohydrate binding"/>
    <property type="evidence" value="ECO:0007669"/>
    <property type="project" value="EnsemblMetazoa"/>
</dbReference>
<dbReference type="GO" id="GO:0007399">
    <property type="term" value="P:nervous system development"/>
    <property type="evidence" value="ECO:0007669"/>
    <property type="project" value="EnsemblMetazoa"/>
</dbReference>
<gene>
    <name evidence="2" type="primary">Dere\GG12555</name>
    <name evidence="2" type="ORF">Dere_GG12555</name>
</gene>
<proteinExistence type="predicted"/>
<name>B3P8R8_DROER</name>
<dbReference type="OrthoDB" id="7865833at2759"/>
<evidence type="ECO:0000256" key="1">
    <source>
        <dbReference type="SAM" id="MobiDB-lite"/>
    </source>
</evidence>
<dbReference type="EMBL" id="CH954182">
    <property type="protein sequence ID" value="EDV54232.1"/>
    <property type="molecule type" value="Genomic_DNA"/>
</dbReference>
<feature type="region of interest" description="Disordered" evidence="1">
    <location>
        <begin position="195"/>
        <end position="224"/>
    </location>
</feature>
<dbReference type="OMA" id="DECNPKA"/>
<evidence type="ECO:0000313" key="3">
    <source>
        <dbReference type="Proteomes" id="UP000008711"/>
    </source>
</evidence>
<dbReference type="Proteomes" id="UP000008711">
    <property type="component" value="Unassembled WGS sequence"/>
</dbReference>
<evidence type="ECO:0000313" key="2">
    <source>
        <dbReference type="EMBL" id="EDV54232.1"/>
    </source>
</evidence>
<dbReference type="GO" id="GO:0005886">
    <property type="term" value="C:plasma membrane"/>
    <property type="evidence" value="ECO:0007669"/>
    <property type="project" value="EnsemblMetazoa"/>
</dbReference>